<dbReference type="GO" id="GO:0004497">
    <property type="term" value="F:monooxygenase activity"/>
    <property type="evidence" value="ECO:0007669"/>
    <property type="project" value="InterPro"/>
</dbReference>
<dbReference type="AlphaFoldDB" id="A0A9P3HIR3"/>
<dbReference type="OrthoDB" id="655030at2759"/>
<dbReference type="PANTHER" id="PTHR47356:SF2">
    <property type="entry name" value="FAD-BINDING DOMAIN-CONTAINING PROTEIN-RELATED"/>
    <property type="match status" value="1"/>
</dbReference>
<dbReference type="EMBL" id="BQFW01000013">
    <property type="protein sequence ID" value="GJJ77178.1"/>
    <property type="molecule type" value="Genomic_DNA"/>
</dbReference>
<evidence type="ECO:0000256" key="5">
    <source>
        <dbReference type="SAM" id="MobiDB-lite"/>
    </source>
</evidence>
<evidence type="ECO:0000256" key="4">
    <source>
        <dbReference type="ARBA" id="ARBA00023002"/>
    </source>
</evidence>
<proteinExistence type="inferred from homology"/>
<dbReference type="Gene3D" id="3.50.50.60">
    <property type="entry name" value="FAD/NAD(P)-binding domain"/>
    <property type="match status" value="1"/>
</dbReference>
<accession>A0A9P3HIR3</accession>
<dbReference type="InterPro" id="IPR050562">
    <property type="entry name" value="FAD_mOase_fung"/>
</dbReference>
<feature type="region of interest" description="Disordered" evidence="5">
    <location>
        <begin position="444"/>
        <end position="467"/>
    </location>
</feature>
<feature type="domain" description="FAD-binding" evidence="6">
    <location>
        <begin position="15"/>
        <end position="378"/>
    </location>
</feature>
<dbReference type="Pfam" id="PF01494">
    <property type="entry name" value="FAD_binding_3"/>
    <property type="match status" value="1"/>
</dbReference>
<dbReference type="InterPro" id="IPR036188">
    <property type="entry name" value="FAD/NAD-bd_sf"/>
</dbReference>
<dbReference type="InterPro" id="IPR002938">
    <property type="entry name" value="FAD-bd"/>
</dbReference>
<protein>
    <recommendedName>
        <fullName evidence="6">FAD-binding domain-containing protein</fullName>
    </recommendedName>
</protein>
<sequence length="467" mass="52619">MTSPLWTGNQGEQPRVLISGAGVGGLFLAILLDRAGIPYTIFERAPEVKALGSVLCINGNILPVFEQLGIYEEFEKFALPMKALHLVNGDMTEIATLDTDTKDLVGYYYMCFSRPFFYDFLLSKVPARNILFNKKIVSTMQNTEEVAIRCADGTEYFGTILVGADGAHSAVRRSLYDTMEFDGILPTSDKMSMNMGFSSLVGTTQSLDPQKYPLPSDKSVQHQVIVEGTPYTVSLFNIQDNRVCYVVVRQYSTKAESDKERLSNPEWSAETSDEMIEKVKDFKTPWGTLADLINQTPRDKISRVFLENKLFETWTHGRTVLLGDAVHKLLPSGAQGSISAMQDAVILANCLYDLQSLEQSSIKAALEDYKQQRQPQVKVQDDNSNTNATFFFGQNLFERCIRHVLFNWMPKFLMERAVIKDASYRPQATFLPLAEKRGTGYVLPQKPSRRYQEEQLKKDQVPKPTAV</sequence>
<reference evidence="7" key="1">
    <citation type="submission" date="2021-11" db="EMBL/GenBank/DDBJ databases">
        <authorList>
            <person name="Herlambang A."/>
            <person name="Guo Y."/>
            <person name="Takashima Y."/>
            <person name="Nishizawa T."/>
        </authorList>
    </citation>
    <scope>NUCLEOTIDE SEQUENCE</scope>
    <source>
        <strain evidence="7">E1425</strain>
    </source>
</reference>
<evidence type="ECO:0000256" key="1">
    <source>
        <dbReference type="ARBA" id="ARBA00007992"/>
    </source>
</evidence>
<dbReference type="PANTHER" id="PTHR47356">
    <property type="entry name" value="FAD-DEPENDENT MONOOXYGENASE ASQG-RELATED"/>
    <property type="match status" value="1"/>
</dbReference>
<organism evidence="7 8">
    <name type="scientific">Entomortierella parvispora</name>
    <dbReference type="NCBI Taxonomy" id="205924"/>
    <lineage>
        <taxon>Eukaryota</taxon>
        <taxon>Fungi</taxon>
        <taxon>Fungi incertae sedis</taxon>
        <taxon>Mucoromycota</taxon>
        <taxon>Mortierellomycotina</taxon>
        <taxon>Mortierellomycetes</taxon>
        <taxon>Mortierellales</taxon>
        <taxon>Mortierellaceae</taxon>
        <taxon>Entomortierella</taxon>
    </lineage>
</organism>
<evidence type="ECO:0000313" key="7">
    <source>
        <dbReference type="EMBL" id="GJJ77178.1"/>
    </source>
</evidence>
<dbReference type="SUPFAM" id="SSF51905">
    <property type="entry name" value="FAD/NAD(P)-binding domain"/>
    <property type="match status" value="1"/>
</dbReference>
<feature type="compositionally biased region" description="Basic and acidic residues" evidence="5">
    <location>
        <begin position="450"/>
        <end position="461"/>
    </location>
</feature>
<dbReference type="Proteomes" id="UP000827284">
    <property type="component" value="Unassembled WGS sequence"/>
</dbReference>
<evidence type="ECO:0000256" key="2">
    <source>
        <dbReference type="ARBA" id="ARBA00022630"/>
    </source>
</evidence>
<keyword evidence="4" id="KW-0560">Oxidoreductase</keyword>
<comment type="similarity">
    <text evidence="1">Belongs to the paxM FAD-dependent monooxygenase family.</text>
</comment>
<evidence type="ECO:0000259" key="6">
    <source>
        <dbReference type="Pfam" id="PF01494"/>
    </source>
</evidence>
<evidence type="ECO:0000256" key="3">
    <source>
        <dbReference type="ARBA" id="ARBA00022827"/>
    </source>
</evidence>
<keyword evidence="3" id="KW-0274">FAD</keyword>
<name>A0A9P3HIR3_9FUNG</name>
<comment type="caution">
    <text evidence="7">The sequence shown here is derived from an EMBL/GenBank/DDBJ whole genome shotgun (WGS) entry which is preliminary data.</text>
</comment>
<keyword evidence="2" id="KW-0285">Flavoprotein</keyword>
<dbReference type="GO" id="GO:0071949">
    <property type="term" value="F:FAD binding"/>
    <property type="evidence" value="ECO:0007669"/>
    <property type="project" value="InterPro"/>
</dbReference>
<gene>
    <name evidence="7" type="ORF">EMPS_09537</name>
</gene>
<keyword evidence="8" id="KW-1185">Reference proteome</keyword>
<evidence type="ECO:0000313" key="8">
    <source>
        <dbReference type="Proteomes" id="UP000827284"/>
    </source>
</evidence>
<reference evidence="7" key="2">
    <citation type="journal article" date="2022" name="Microbiol. Resour. Announc.">
        <title>Whole-Genome Sequence of Entomortierella parvispora E1425, a Mucoromycotan Fungus Associated with Burkholderiaceae-Related Endosymbiotic Bacteria.</title>
        <authorList>
            <person name="Herlambang A."/>
            <person name="Guo Y."/>
            <person name="Takashima Y."/>
            <person name="Narisawa K."/>
            <person name="Ohta H."/>
            <person name="Nishizawa T."/>
        </authorList>
    </citation>
    <scope>NUCLEOTIDE SEQUENCE</scope>
    <source>
        <strain evidence="7">E1425</strain>
    </source>
</reference>
<dbReference type="PRINTS" id="PR00420">
    <property type="entry name" value="RNGMNOXGNASE"/>
</dbReference>